<dbReference type="EMBL" id="MAQB02000001">
    <property type="protein sequence ID" value="OFJ48878.1"/>
    <property type="molecule type" value="Genomic_DNA"/>
</dbReference>
<protein>
    <recommendedName>
        <fullName evidence="2">Chalcone isomerase domain-containing protein</fullName>
    </recommendedName>
</protein>
<keyword evidence="1" id="KW-0732">Signal</keyword>
<proteinExistence type="predicted"/>
<feature type="domain" description="Chalcone isomerase" evidence="2">
    <location>
        <begin position="24"/>
        <end position="68"/>
    </location>
</feature>
<sequence length="71" mass="7316">MHISTSRLGRPLACACLCAAVAQAALTVEVGGVKLGDTVPELAFYTALLKIWIGGQPADAVLRTHLLGDVA</sequence>
<dbReference type="AlphaFoldDB" id="A0A1E8PRG7"/>
<evidence type="ECO:0000313" key="4">
    <source>
        <dbReference type="Proteomes" id="UP000092634"/>
    </source>
</evidence>
<evidence type="ECO:0000313" key="3">
    <source>
        <dbReference type="EMBL" id="OFJ48878.1"/>
    </source>
</evidence>
<dbReference type="InterPro" id="IPR016087">
    <property type="entry name" value="Chalcone_isomerase"/>
</dbReference>
<dbReference type="Pfam" id="PF16036">
    <property type="entry name" value="Chalcone_3"/>
    <property type="match status" value="1"/>
</dbReference>
<gene>
    <name evidence="3" type="ORF">BA896_008145</name>
</gene>
<accession>A0A1E8PRG7</accession>
<evidence type="ECO:0000256" key="1">
    <source>
        <dbReference type="SAM" id="SignalP"/>
    </source>
</evidence>
<feature type="chain" id="PRO_5009214689" description="Chalcone isomerase domain-containing protein" evidence="1">
    <location>
        <begin position="25"/>
        <end position="71"/>
    </location>
</feature>
<dbReference type="Proteomes" id="UP000092634">
    <property type="component" value="Unassembled WGS sequence"/>
</dbReference>
<name>A0A1E8PRG7_9BURK</name>
<evidence type="ECO:0000259" key="2">
    <source>
        <dbReference type="Pfam" id="PF16036"/>
    </source>
</evidence>
<reference evidence="3 4" key="1">
    <citation type="submission" date="2016-10" db="EMBL/GenBank/DDBJ databases">
        <title>Updated version of Genome Assembly of Janthinobacterium lividum ERGS5:01.</title>
        <authorList>
            <person name="Kumar R."/>
            <person name="Acharya V."/>
            <person name="Singh D."/>
        </authorList>
    </citation>
    <scope>NUCLEOTIDE SEQUENCE [LARGE SCALE GENOMIC DNA]</scope>
    <source>
        <strain evidence="3 4">ERGS5:01</strain>
    </source>
</reference>
<comment type="caution">
    <text evidence="3">The sequence shown here is derived from an EMBL/GenBank/DDBJ whole genome shotgun (WGS) entry which is preliminary data.</text>
</comment>
<organism evidence="3 4">
    <name type="scientific">Janthinobacterium lividum</name>
    <dbReference type="NCBI Taxonomy" id="29581"/>
    <lineage>
        <taxon>Bacteria</taxon>
        <taxon>Pseudomonadati</taxon>
        <taxon>Pseudomonadota</taxon>
        <taxon>Betaproteobacteria</taxon>
        <taxon>Burkholderiales</taxon>
        <taxon>Oxalobacteraceae</taxon>
        <taxon>Janthinobacterium</taxon>
    </lineage>
</organism>
<feature type="signal peptide" evidence="1">
    <location>
        <begin position="1"/>
        <end position="24"/>
    </location>
</feature>